<dbReference type="InterPro" id="IPR002123">
    <property type="entry name" value="Plipid/glycerol_acylTrfase"/>
</dbReference>
<gene>
    <name evidence="5" type="ORF">GY24_10270</name>
</gene>
<keyword evidence="1" id="KW-0808">Transferase</keyword>
<dbReference type="SMART" id="SM00563">
    <property type="entry name" value="PlsC"/>
    <property type="match status" value="1"/>
</dbReference>
<organism evidence="5 6">
    <name type="scientific">Microterricola pindariensis</name>
    <dbReference type="NCBI Taxonomy" id="478010"/>
    <lineage>
        <taxon>Bacteria</taxon>
        <taxon>Bacillati</taxon>
        <taxon>Actinomycetota</taxon>
        <taxon>Actinomycetes</taxon>
        <taxon>Micrococcales</taxon>
        <taxon>Microbacteriaceae</taxon>
        <taxon>Microterricola</taxon>
    </lineage>
</organism>
<feature type="compositionally biased region" description="Basic and acidic residues" evidence="3">
    <location>
        <begin position="243"/>
        <end position="262"/>
    </location>
</feature>
<comment type="caution">
    <text evidence="5">The sequence shown here is derived from an EMBL/GenBank/DDBJ whole genome shotgun (WGS) entry which is preliminary data.</text>
</comment>
<sequence>MATHGSEPIYSSAVAVGRSIFGLLRLQRKVTGIEHVPNEGGAILAITHFGYLDFALTEWVIWCHNRRKVRFMAKESVFAKPVLGFLLRGMRHIPVNMKAGAAAFDSAVTALKAGELLGVFPEAGVNASFTVRDLKTGAVRLAAQAGAPIIPVAVWGGHRVLTKNHKPTLRDAYKTLVSVTFGPPITISPTADPVELTHALHAELQAMVDTLQSEYPVDGTGAWWQPRHLGGTAPTPEEAAAADAERKLRREAEAAERARKTP</sequence>
<accession>A0ABX5AVB7</accession>
<proteinExistence type="predicted"/>
<evidence type="ECO:0000313" key="5">
    <source>
        <dbReference type="EMBL" id="PPL18596.1"/>
    </source>
</evidence>
<protein>
    <submittedName>
        <fullName evidence="5">1-acyl-sn-glycerol-3-phosphate acyltransferase</fullName>
    </submittedName>
</protein>
<evidence type="ECO:0000256" key="2">
    <source>
        <dbReference type="ARBA" id="ARBA00023315"/>
    </source>
</evidence>
<name>A0ABX5AVB7_9MICO</name>
<dbReference type="PANTHER" id="PTHR10434:SF55">
    <property type="entry name" value="POSSIBLE ACYLTRANSFERASE"/>
    <property type="match status" value="1"/>
</dbReference>
<dbReference type="Proteomes" id="UP000237755">
    <property type="component" value="Unassembled WGS sequence"/>
</dbReference>
<feature type="region of interest" description="Disordered" evidence="3">
    <location>
        <begin position="227"/>
        <end position="262"/>
    </location>
</feature>
<feature type="domain" description="Phospholipid/glycerol acyltransferase" evidence="4">
    <location>
        <begin position="42"/>
        <end position="157"/>
    </location>
</feature>
<dbReference type="SUPFAM" id="SSF69593">
    <property type="entry name" value="Glycerol-3-phosphate (1)-acyltransferase"/>
    <property type="match status" value="1"/>
</dbReference>
<keyword evidence="2 5" id="KW-0012">Acyltransferase</keyword>
<dbReference type="RefSeq" id="WP_104475547.1">
    <property type="nucleotide sequence ID" value="NZ_MPZN01000031.1"/>
</dbReference>
<keyword evidence="6" id="KW-1185">Reference proteome</keyword>
<dbReference type="CDD" id="cd07989">
    <property type="entry name" value="LPLAT_AGPAT-like"/>
    <property type="match status" value="1"/>
</dbReference>
<evidence type="ECO:0000313" key="6">
    <source>
        <dbReference type="Proteomes" id="UP000237755"/>
    </source>
</evidence>
<dbReference type="PANTHER" id="PTHR10434">
    <property type="entry name" value="1-ACYL-SN-GLYCEROL-3-PHOSPHATE ACYLTRANSFERASE"/>
    <property type="match status" value="1"/>
</dbReference>
<dbReference type="Pfam" id="PF01553">
    <property type="entry name" value="Acyltransferase"/>
    <property type="match status" value="1"/>
</dbReference>
<evidence type="ECO:0000259" key="4">
    <source>
        <dbReference type="SMART" id="SM00563"/>
    </source>
</evidence>
<dbReference type="GO" id="GO:0016746">
    <property type="term" value="F:acyltransferase activity"/>
    <property type="evidence" value="ECO:0007669"/>
    <property type="project" value="UniProtKB-KW"/>
</dbReference>
<evidence type="ECO:0000256" key="1">
    <source>
        <dbReference type="ARBA" id="ARBA00022679"/>
    </source>
</evidence>
<dbReference type="EMBL" id="MPZN01000031">
    <property type="protein sequence ID" value="PPL18596.1"/>
    <property type="molecule type" value="Genomic_DNA"/>
</dbReference>
<reference evidence="5 6" key="1">
    <citation type="journal article" date="2008" name="Int. J. Syst. Evol. Microbiol.">
        <title>Leifsonia pindariensis sp. nov., isolated from the Pindari glacier of the Indian Himalayas, and emended description of the genus Leifsonia.</title>
        <authorList>
            <person name="Reddy G.S."/>
            <person name="Prabagaran S.R."/>
            <person name="Shivaji S."/>
        </authorList>
    </citation>
    <scope>NUCLEOTIDE SEQUENCE [LARGE SCALE GENOMIC DNA]</scope>
    <source>
        <strain evidence="5 6">PON 10</strain>
    </source>
</reference>
<evidence type="ECO:0000256" key="3">
    <source>
        <dbReference type="SAM" id="MobiDB-lite"/>
    </source>
</evidence>